<protein>
    <submittedName>
        <fullName evidence="2">Uncharacterized protein</fullName>
    </submittedName>
</protein>
<accession>A0A8H7C3C8</accession>
<feature type="region of interest" description="Disordered" evidence="1">
    <location>
        <begin position="1"/>
        <end position="282"/>
    </location>
</feature>
<dbReference type="EMBL" id="JABXXO010000013">
    <property type="protein sequence ID" value="KAF7761717.1"/>
    <property type="molecule type" value="Genomic_DNA"/>
</dbReference>
<feature type="compositionally biased region" description="Basic residues" evidence="1">
    <location>
        <begin position="84"/>
        <end position="96"/>
    </location>
</feature>
<feature type="compositionally biased region" description="Low complexity" evidence="1">
    <location>
        <begin position="172"/>
        <end position="192"/>
    </location>
</feature>
<feature type="compositionally biased region" description="Low complexity" evidence="1">
    <location>
        <begin position="152"/>
        <end position="164"/>
    </location>
</feature>
<dbReference type="Proteomes" id="UP000629468">
    <property type="component" value="Unassembled WGS sequence"/>
</dbReference>
<evidence type="ECO:0000256" key="1">
    <source>
        <dbReference type="SAM" id="MobiDB-lite"/>
    </source>
</evidence>
<sequence>MSDLSALTPIPESELSVSLAGSPRQTLNPAPPGLVSAGQPMAGESSTSPVTSKKKKKKHKKAQDTFSSALASAIDGQQAAATPKPRKPRRSRRSRQTKPAPEPVPEPVPENEGEGQDEGDADAEGEPDVLMEEPQGLVESVMNDGEPEVESHSAVSTSATVPASDDPDASDAVDTVDSTPSESHVSESRSSPGHVLESHSSTPVPRRNPQRRSQVIDSSSENSDDERSISSNQSATPPLPRSTRSGTRSNPIRNARPRAGQLALSSLSLSKKKGRKPGIGIGYGGPAPRLSLKDSMKNSMKKILSLEYDQNLTDDEANIPEYEGNHWCSNCLNGGDLFVCECKRALCHHCLGDISTNQELGTFTCTFCWKKRHIVPTPYQPFSNSAKTVLLQSSLVSRSRFPAISPDSLCILSFQLKGLDVESTVGNLIYLHLKSYFLNNRASMIKHFVIEIVGTWDEKADMGTVHAAIQKLLPQLKQFKHFLIFITTHSTPEGDFWTDISPKEAYVPEEFLAILFSKPLLKLIEQDCRASLFILSCDGPLKNIKSLKEIYEFAKDKFWLTTAFLKEEFHPTTVHTFLMELVKEVFINQNPSIFPNLLESHFNLGASIDGILMLRQGDKGFCTLRWVNALYSPGGVPAPPSCPICSSVVPWGVKPMFSNQKPDQKIPNIHKDLQPTSLYCQNPNCATIIRTQFPELTFIVTTAYPPPNTIAGKVWGYWVGNWEMIEKGNKPQSFNLSFKNIL</sequence>
<evidence type="ECO:0000313" key="3">
    <source>
        <dbReference type="Proteomes" id="UP000629468"/>
    </source>
</evidence>
<proteinExistence type="predicted"/>
<feature type="compositionally biased region" description="Polar residues" evidence="1">
    <location>
        <begin position="242"/>
        <end position="252"/>
    </location>
</feature>
<organism evidence="2 3">
    <name type="scientific">Agaricus bisporus var. burnettii</name>
    <dbReference type="NCBI Taxonomy" id="192524"/>
    <lineage>
        <taxon>Eukaryota</taxon>
        <taxon>Fungi</taxon>
        <taxon>Dikarya</taxon>
        <taxon>Basidiomycota</taxon>
        <taxon>Agaricomycotina</taxon>
        <taxon>Agaricomycetes</taxon>
        <taxon>Agaricomycetidae</taxon>
        <taxon>Agaricales</taxon>
        <taxon>Agaricineae</taxon>
        <taxon>Agaricaceae</taxon>
        <taxon>Agaricus</taxon>
    </lineage>
</organism>
<reference evidence="2 3" key="1">
    <citation type="journal article" name="Sci. Rep.">
        <title>Telomere-to-telomere assembled and centromere annotated genomes of the two main subspecies of the button mushroom Agaricus bisporus reveal especially polymorphic chromosome ends.</title>
        <authorList>
            <person name="Sonnenberg A.S.M."/>
            <person name="Sedaghat-Telgerd N."/>
            <person name="Lavrijssen B."/>
            <person name="Ohm R.A."/>
            <person name="Hendrickx P.M."/>
            <person name="Scholtmeijer K."/>
            <person name="Baars J.J.P."/>
            <person name="van Peer A."/>
        </authorList>
    </citation>
    <scope>NUCLEOTIDE SEQUENCE [LARGE SCALE GENOMIC DNA]</scope>
    <source>
        <strain evidence="2 3">H119_p4</strain>
    </source>
</reference>
<evidence type="ECO:0000313" key="2">
    <source>
        <dbReference type="EMBL" id="KAF7761717.1"/>
    </source>
</evidence>
<feature type="compositionally biased region" description="Basic residues" evidence="1">
    <location>
        <begin position="52"/>
        <end position="61"/>
    </location>
</feature>
<feature type="compositionally biased region" description="Acidic residues" evidence="1">
    <location>
        <begin position="109"/>
        <end position="131"/>
    </location>
</feature>
<dbReference type="AlphaFoldDB" id="A0A8H7C3C8"/>
<name>A0A8H7C3C8_AGABI</name>
<gene>
    <name evidence="2" type="ORF">Agabi119p4_9709</name>
</gene>
<comment type="caution">
    <text evidence="2">The sequence shown here is derived from an EMBL/GenBank/DDBJ whole genome shotgun (WGS) entry which is preliminary data.</text>
</comment>